<evidence type="ECO:0000313" key="3">
    <source>
        <dbReference type="Proteomes" id="UP000051790"/>
    </source>
</evidence>
<proteinExistence type="predicted"/>
<dbReference type="InterPro" id="IPR016181">
    <property type="entry name" value="Acyl_CoA_acyltransferase"/>
</dbReference>
<dbReference type="PROSITE" id="PS51186">
    <property type="entry name" value="GNAT"/>
    <property type="match status" value="1"/>
</dbReference>
<protein>
    <recommendedName>
        <fullName evidence="1">N-acetyltransferase domain-containing protein</fullName>
    </recommendedName>
</protein>
<evidence type="ECO:0000259" key="1">
    <source>
        <dbReference type="PROSITE" id="PS51186"/>
    </source>
</evidence>
<dbReference type="CDD" id="cd04301">
    <property type="entry name" value="NAT_SF"/>
    <property type="match status" value="1"/>
</dbReference>
<name>A0A0R1Q352_9LACO</name>
<dbReference type="Pfam" id="PF00583">
    <property type="entry name" value="Acetyltransf_1"/>
    <property type="match status" value="1"/>
</dbReference>
<sequence>MLQMITLEPMSIAAFGTWRTKAIKDFAQDKIDALTWTPEEALEKSRASYQELLPQGLHTPGEFLWTITHDGVGIGSLWVHVDKATNHFFIYDINIQADQQNQGFGQQTLQVLEAEARRRQIAAIDLHVFGGNLRAQHVYTKMGFITTDINMSKPLE</sequence>
<keyword evidence="3" id="KW-1185">Reference proteome</keyword>
<dbReference type="GO" id="GO:0016747">
    <property type="term" value="F:acyltransferase activity, transferring groups other than amino-acyl groups"/>
    <property type="evidence" value="ECO:0007669"/>
    <property type="project" value="InterPro"/>
</dbReference>
<dbReference type="AlphaFoldDB" id="A0A0R1Q352"/>
<comment type="caution">
    <text evidence="2">The sequence shown here is derived from an EMBL/GenBank/DDBJ whole genome shotgun (WGS) entry which is preliminary data.</text>
</comment>
<organism evidence="2 3">
    <name type="scientific">Lacticaseibacillus manihotivorans DSM 13343 = JCM 12514</name>
    <dbReference type="NCBI Taxonomy" id="1423769"/>
    <lineage>
        <taxon>Bacteria</taxon>
        <taxon>Bacillati</taxon>
        <taxon>Bacillota</taxon>
        <taxon>Bacilli</taxon>
        <taxon>Lactobacillales</taxon>
        <taxon>Lactobacillaceae</taxon>
        <taxon>Lacticaseibacillus</taxon>
    </lineage>
</organism>
<reference evidence="2 3" key="1">
    <citation type="journal article" date="2015" name="Genome Announc.">
        <title>Expanding the biotechnology potential of lactobacilli through comparative genomics of 213 strains and associated genera.</title>
        <authorList>
            <person name="Sun Z."/>
            <person name="Harris H.M."/>
            <person name="McCann A."/>
            <person name="Guo C."/>
            <person name="Argimon S."/>
            <person name="Zhang W."/>
            <person name="Yang X."/>
            <person name="Jeffery I.B."/>
            <person name="Cooney J.C."/>
            <person name="Kagawa T.F."/>
            <person name="Liu W."/>
            <person name="Song Y."/>
            <person name="Salvetti E."/>
            <person name="Wrobel A."/>
            <person name="Rasinkangas P."/>
            <person name="Parkhill J."/>
            <person name="Rea M.C."/>
            <person name="O'Sullivan O."/>
            <person name="Ritari J."/>
            <person name="Douillard F.P."/>
            <person name="Paul Ross R."/>
            <person name="Yang R."/>
            <person name="Briner A.E."/>
            <person name="Felis G.E."/>
            <person name="de Vos W.M."/>
            <person name="Barrangou R."/>
            <person name="Klaenhammer T.R."/>
            <person name="Caufield P.W."/>
            <person name="Cui Y."/>
            <person name="Zhang H."/>
            <person name="O'Toole P.W."/>
        </authorList>
    </citation>
    <scope>NUCLEOTIDE SEQUENCE [LARGE SCALE GENOMIC DNA]</scope>
    <source>
        <strain evidence="2 3">DSM 13343</strain>
    </source>
</reference>
<gene>
    <name evidence="2" type="ORF">FD01_GL002939</name>
</gene>
<accession>A0A0R1Q352</accession>
<dbReference type="SUPFAM" id="SSF55729">
    <property type="entry name" value="Acyl-CoA N-acyltransferases (Nat)"/>
    <property type="match status" value="1"/>
</dbReference>
<dbReference type="InterPro" id="IPR000182">
    <property type="entry name" value="GNAT_dom"/>
</dbReference>
<dbReference type="Gene3D" id="3.40.630.30">
    <property type="match status" value="1"/>
</dbReference>
<dbReference type="Proteomes" id="UP000051790">
    <property type="component" value="Unassembled WGS sequence"/>
</dbReference>
<feature type="domain" description="N-acetyltransferase" evidence="1">
    <location>
        <begin position="21"/>
        <end position="156"/>
    </location>
</feature>
<dbReference type="PATRIC" id="fig|1423769.4.peg.3169"/>
<evidence type="ECO:0000313" key="2">
    <source>
        <dbReference type="EMBL" id="KRL36709.1"/>
    </source>
</evidence>
<dbReference type="EMBL" id="AZEU01000330">
    <property type="protein sequence ID" value="KRL36709.1"/>
    <property type="molecule type" value="Genomic_DNA"/>
</dbReference>